<accession>A0ABW2FTW2</accession>
<evidence type="ECO:0000256" key="8">
    <source>
        <dbReference type="ARBA" id="ARBA00022919"/>
    </source>
</evidence>
<comment type="subcellular location">
    <subcellularLocation>
        <location evidence="1">Membrane</location>
        <topology evidence="1">Multi-pass membrane protein</topology>
    </subcellularLocation>
</comment>
<keyword evidence="6" id="KW-0378">Hydrolase</keyword>
<evidence type="ECO:0000313" key="13">
    <source>
        <dbReference type="EMBL" id="MFC7179743.1"/>
    </source>
</evidence>
<evidence type="ECO:0000256" key="1">
    <source>
        <dbReference type="ARBA" id="ARBA00004141"/>
    </source>
</evidence>
<dbReference type="SUPFAM" id="SSF56219">
    <property type="entry name" value="DNase I-like"/>
    <property type="match status" value="1"/>
</dbReference>
<evidence type="ECO:0000256" key="2">
    <source>
        <dbReference type="ARBA" id="ARBA00004760"/>
    </source>
</evidence>
<keyword evidence="5" id="KW-0479">Metal-binding</keyword>
<keyword evidence="11" id="KW-0472">Membrane</keyword>
<dbReference type="Pfam" id="PF03372">
    <property type="entry name" value="Exo_endo_phos"/>
    <property type="match status" value="1"/>
</dbReference>
<comment type="pathway">
    <text evidence="3">Sphingolipid metabolism.</text>
</comment>
<comment type="caution">
    <text evidence="13">The sequence shown here is derived from an EMBL/GenBank/DDBJ whole genome shotgun (WGS) entry which is preliminary data.</text>
</comment>
<proteinExistence type="predicted"/>
<dbReference type="RefSeq" id="WP_345709081.1">
    <property type="nucleotide sequence ID" value="NZ_BAABKV010000001.1"/>
</dbReference>
<evidence type="ECO:0000256" key="11">
    <source>
        <dbReference type="ARBA" id="ARBA00023136"/>
    </source>
</evidence>
<dbReference type="InterPro" id="IPR036691">
    <property type="entry name" value="Endo/exonu/phosph_ase_sf"/>
</dbReference>
<keyword evidence="8" id="KW-0746">Sphingolipid metabolism</keyword>
<keyword evidence="4" id="KW-0812">Transmembrane</keyword>
<keyword evidence="7" id="KW-0460">Magnesium</keyword>
<keyword evidence="13" id="KW-0255">Endonuclease</keyword>
<organism evidence="13 14">
    <name type="scientific">Kitasatospora paranensis</name>
    <dbReference type="NCBI Taxonomy" id="258053"/>
    <lineage>
        <taxon>Bacteria</taxon>
        <taxon>Bacillati</taxon>
        <taxon>Actinomycetota</taxon>
        <taxon>Actinomycetes</taxon>
        <taxon>Kitasatosporales</taxon>
        <taxon>Streptomycetaceae</taxon>
        <taxon>Kitasatospora</taxon>
    </lineage>
</organism>
<evidence type="ECO:0000256" key="5">
    <source>
        <dbReference type="ARBA" id="ARBA00022723"/>
    </source>
</evidence>
<feature type="domain" description="Endonuclease/exonuclease/phosphatase" evidence="12">
    <location>
        <begin position="11"/>
        <end position="269"/>
    </location>
</feature>
<protein>
    <submittedName>
        <fullName evidence="13">Endonuclease/exonuclease/phosphatase family protein</fullName>
    </submittedName>
</protein>
<gene>
    <name evidence="13" type="ORF">ACFQMG_09220</name>
</gene>
<dbReference type="Gene3D" id="3.60.10.10">
    <property type="entry name" value="Endonuclease/exonuclease/phosphatase"/>
    <property type="match status" value="1"/>
</dbReference>
<evidence type="ECO:0000256" key="7">
    <source>
        <dbReference type="ARBA" id="ARBA00022842"/>
    </source>
</evidence>
<keyword evidence="9" id="KW-1133">Transmembrane helix</keyword>
<dbReference type="GO" id="GO:0004519">
    <property type="term" value="F:endonuclease activity"/>
    <property type="evidence" value="ECO:0007669"/>
    <property type="project" value="UniProtKB-KW"/>
</dbReference>
<reference evidence="14" key="1">
    <citation type="journal article" date="2019" name="Int. J. Syst. Evol. Microbiol.">
        <title>The Global Catalogue of Microorganisms (GCM) 10K type strain sequencing project: providing services to taxonomists for standard genome sequencing and annotation.</title>
        <authorList>
            <consortium name="The Broad Institute Genomics Platform"/>
            <consortium name="The Broad Institute Genome Sequencing Center for Infectious Disease"/>
            <person name="Wu L."/>
            <person name="Ma J."/>
        </authorList>
    </citation>
    <scope>NUCLEOTIDE SEQUENCE [LARGE SCALE GENOMIC DNA]</scope>
    <source>
        <strain evidence="14">CGMCC 1.12859</strain>
    </source>
</reference>
<dbReference type="PANTHER" id="PTHR16320">
    <property type="entry name" value="SPHINGOMYELINASE FAMILY MEMBER"/>
    <property type="match status" value="1"/>
</dbReference>
<keyword evidence="14" id="KW-1185">Reference proteome</keyword>
<evidence type="ECO:0000256" key="9">
    <source>
        <dbReference type="ARBA" id="ARBA00022989"/>
    </source>
</evidence>
<dbReference type="InterPro" id="IPR038772">
    <property type="entry name" value="Sph/SMPD2-like"/>
</dbReference>
<evidence type="ECO:0000256" key="10">
    <source>
        <dbReference type="ARBA" id="ARBA00023098"/>
    </source>
</evidence>
<evidence type="ECO:0000259" key="12">
    <source>
        <dbReference type="Pfam" id="PF03372"/>
    </source>
</evidence>
<dbReference type="PANTHER" id="PTHR16320:SF24">
    <property type="entry name" value="PHOSPHODIESTERASE, PUTATIVE-RELATED"/>
    <property type="match status" value="1"/>
</dbReference>
<keyword evidence="10" id="KW-0443">Lipid metabolism</keyword>
<evidence type="ECO:0000256" key="6">
    <source>
        <dbReference type="ARBA" id="ARBA00022801"/>
    </source>
</evidence>
<dbReference type="InterPro" id="IPR005135">
    <property type="entry name" value="Endo/exonuclease/phosphatase"/>
</dbReference>
<dbReference type="EMBL" id="JBHTAJ010000013">
    <property type="protein sequence ID" value="MFC7179743.1"/>
    <property type="molecule type" value="Genomic_DNA"/>
</dbReference>
<sequence>MTIGPGGITLASLNVCCGMSHPLRPVRERAAEFCRRLEAADVDIVNFQEVWAPGLTRFLRAHLPSFPFAAARRGLLGGPAGGLLSVSRSPLRSAVYSSFRGIRPPAGGVVSRVAPLAGTLPQGVLTFEVAGARTVVGNVHLTANRDGDWTPGNRHEAFQLQQLARVHAAMRRARRPDTELSLLAGDFNLPSGSPRYPAVVDGGAWHDPFAEADLPTFHAELLPPGASAHRIDYLLVRADPDRHPVVRAHRLLTGPVHMPSGETAFLSDHVAQVVRVGPPRPGTRRGTAE</sequence>
<keyword evidence="13" id="KW-0540">Nuclease</keyword>
<evidence type="ECO:0000256" key="3">
    <source>
        <dbReference type="ARBA" id="ARBA00004991"/>
    </source>
</evidence>
<name>A0ABW2FTW2_9ACTN</name>
<evidence type="ECO:0000313" key="14">
    <source>
        <dbReference type="Proteomes" id="UP001596435"/>
    </source>
</evidence>
<dbReference type="Proteomes" id="UP001596435">
    <property type="component" value="Unassembled WGS sequence"/>
</dbReference>
<evidence type="ECO:0000256" key="4">
    <source>
        <dbReference type="ARBA" id="ARBA00022692"/>
    </source>
</evidence>
<comment type="pathway">
    <text evidence="2">Lipid metabolism; sphingolipid metabolism.</text>
</comment>